<evidence type="ECO:0000256" key="8">
    <source>
        <dbReference type="ARBA" id="ARBA00023047"/>
    </source>
</evidence>
<dbReference type="InterPro" id="IPR049712">
    <property type="entry name" value="Poly_export"/>
</dbReference>
<keyword evidence="7" id="KW-0732">Signal</keyword>
<keyword evidence="8" id="KW-0625">Polysaccharide transport</keyword>
<evidence type="ECO:0000256" key="10">
    <source>
        <dbReference type="ARBA" id="ARBA00023114"/>
    </source>
</evidence>
<evidence type="ECO:0000256" key="4">
    <source>
        <dbReference type="ARBA" id="ARBA00022452"/>
    </source>
</evidence>
<dbReference type="GO" id="GO:0015159">
    <property type="term" value="F:polysaccharide transmembrane transporter activity"/>
    <property type="evidence" value="ECO:0007669"/>
    <property type="project" value="InterPro"/>
</dbReference>
<keyword evidence="14" id="KW-0449">Lipoprotein</keyword>
<feature type="domain" description="SLBB" evidence="18">
    <location>
        <begin position="183"/>
        <end position="261"/>
    </location>
</feature>
<dbReference type="EMBL" id="JACHXM010000006">
    <property type="protein sequence ID" value="MBB3140784.1"/>
    <property type="molecule type" value="Genomic_DNA"/>
</dbReference>
<feature type="domain" description="Polysaccharide export protein N-terminal" evidence="16">
    <location>
        <begin position="93"/>
        <end position="177"/>
    </location>
</feature>
<evidence type="ECO:0000313" key="19">
    <source>
        <dbReference type="EMBL" id="MBB3140784.1"/>
    </source>
</evidence>
<feature type="domain" description="Outer-membrane lipoprotein Wza C-terminal" evidence="17">
    <location>
        <begin position="356"/>
        <end position="382"/>
    </location>
</feature>
<keyword evidence="6 15" id="KW-0812">Transmembrane</keyword>
<evidence type="ECO:0000256" key="15">
    <source>
        <dbReference type="SAM" id="Phobius"/>
    </source>
</evidence>
<evidence type="ECO:0000259" key="18">
    <source>
        <dbReference type="Pfam" id="PF22461"/>
    </source>
</evidence>
<evidence type="ECO:0000256" key="11">
    <source>
        <dbReference type="ARBA" id="ARBA00023136"/>
    </source>
</evidence>
<sequence length="388" mass="41212">MTTAHAQAHRPDGGAPVMRYVLLHGVAMAIMLAIGGCALSPGGHIDPDTAGDSLDARVDLVPITVGLVDTLSNESAMQQMARPASVALTSAMADYQYLIGPGDVLSIIVYDHPELTIPAGAERSASETGNRVQPDGTMFYPYVGRIRVAGLTLEQARRLLTSRLSRVIADPQIEVSVAAFRSQKAYVSGAVQNPGMVPIDIEPLTVLDAISEAGGARPDADWHNVLLTRNGQEQRLSLFDLLRRGDLTQNRLLRDGDILHVPTAENQNVVVLGQVNRPGAIALGNERITLTDALARAGGVDEFRAEPSGIFVVRGDPVGSEKLATVYQLDITDATRLMLGTRFPLQPQDVVYVTAAPLARWNNVISLLLPTLSLPGDVGSSADGAGLL</sequence>
<evidence type="ECO:0000256" key="7">
    <source>
        <dbReference type="ARBA" id="ARBA00022729"/>
    </source>
</evidence>
<feature type="domain" description="SLBB" evidence="18">
    <location>
        <begin position="267"/>
        <end position="353"/>
    </location>
</feature>
<dbReference type="NCBIfam" id="NF011658">
    <property type="entry name" value="PRK15078.1"/>
    <property type="match status" value="1"/>
</dbReference>
<reference evidence="19 20" key="1">
    <citation type="submission" date="2020-08" db="EMBL/GenBank/DDBJ databases">
        <title>Genomic Encyclopedia of Type Strains, Phase III (KMG-III): the genomes of soil and plant-associated and newly described type strains.</title>
        <authorList>
            <person name="Whitman W."/>
        </authorList>
    </citation>
    <scope>NUCLEOTIDE SEQUENCE [LARGE SCALE GENOMIC DNA]</scope>
    <source>
        <strain evidence="19 20">CECT 5995</strain>
    </source>
</reference>
<gene>
    <name evidence="19" type="ORF">FHR96_001653</name>
</gene>
<comment type="subcellular location">
    <subcellularLocation>
        <location evidence="1">Cell outer membrane</location>
        <topology evidence="1">Multi-pass membrane protein</topology>
    </subcellularLocation>
</comment>
<evidence type="ECO:0000256" key="5">
    <source>
        <dbReference type="ARBA" id="ARBA00022597"/>
    </source>
</evidence>
<evidence type="ECO:0000256" key="12">
    <source>
        <dbReference type="ARBA" id="ARBA00023139"/>
    </source>
</evidence>
<keyword evidence="3" id="KW-0813">Transport</keyword>
<dbReference type="InterPro" id="IPR040716">
    <property type="entry name" value="Wza_C"/>
</dbReference>
<keyword evidence="4" id="KW-1134">Transmembrane beta strand</keyword>
<evidence type="ECO:0000256" key="1">
    <source>
        <dbReference type="ARBA" id="ARBA00004571"/>
    </source>
</evidence>
<dbReference type="GO" id="GO:0015288">
    <property type="term" value="F:porin activity"/>
    <property type="evidence" value="ECO:0007669"/>
    <property type="project" value="UniProtKB-KW"/>
</dbReference>
<evidence type="ECO:0000256" key="13">
    <source>
        <dbReference type="ARBA" id="ARBA00023237"/>
    </source>
</evidence>
<keyword evidence="5" id="KW-0762">Sugar transport</keyword>
<comment type="similarity">
    <text evidence="2">Belongs to the BexD/CtrA/VexA family.</text>
</comment>
<keyword evidence="13" id="KW-0998">Cell outer membrane</keyword>
<dbReference type="Pfam" id="PF22461">
    <property type="entry name" value="SLBB_2"/>
    <property type="match status" value="2"/>
</dbReference>
<keyword evidence="20" id="KW-1185">Reference proteome</keyword>
<dbReference type="Gene3D" id="3.10.560.10">
    <property type="entry name" value="Outer membrane lipoprotein wza domain like"/>
    <property type="match status" value="2"/>
</dbReference>
<dbReference type="GO" id="GO:0009279">
    <property type="term" value="C:cell outer membrane"/>
    <property type="evidence" value="ECO:0007669"/>
    <property type="project" value="UniProtKB-SubCell"/>
</dbReference>
<dbReference type="Gene3D" id="1.20.5.70">
    <property type="match status" value="1"/>
</dbReference>
<evidence type="ECO:0000313" key="20">
    <source>
        <dbReference type="Proteomes" id="UP000525987"/>
    </source>
</evidence>
<evidence type="ECO:0000256" key="3">
    <source>
        <dbReference type="ARBA" id="ARBA00022448"/>
    </source>
</evidence>
<protein>
    <submittedName>
        <fullName evidence="19">Polysaccharide export outer membrane protein</fullName>
    </submittedName>
</protein>
<dbReference type="AlphaFoldDB" id="A0A7W5BXT7"/>
<evidence type="ECO:0000256" key="9">
    <source>
        <dbReference type="ARBA" id="ARBA00023065"/>
    </source>
</evidence>
<dbReference type="Pfam" id="PF02563">
    <property type="entry name" value="Poly_export"/>
    <property type="match status" value="1"/>
</dbReference>
<comment type="caution">
    <text evidence="19">The sequence shown here is derived from an EMBL/GenBank/DDBJ whole genome shotgun (WGS) entry which is preliminary data.</text>
</comment>
<keyword evidence="12" id="KW-0564">Palmitate</keyword>
<dbReference type="PANTHER" id="PTHR33619:SF3">
    <property type="entry name" value="POLYSACCHARIDE EXPORT PROTEIN GFCE-RELATED"/>
    <property type="match status" value="1"/>
</dbReference>
<dbReference type="InterPro" id="IPR054765">
    <property type="entry name" value="SLBB_dom"/>
</dbReference>
<keyword evidence="15" id="KW-1133">Transmembrane helix</keyword>
<dbReference type="Gene3D" id="3.30.1950.10">
    <property type="entry name" value="wza like domain"/>
    <property type="match status" value="1"/>
</dbReference>
<evidence type="ECO:0000256" key="2">
    <source>
        <dbReference type="ARBA" id="ARBA00009450"/>
    </source>
</evidence>
<dbReference type="Proteomes" id="UP000525987">
    <property type="component" value="Unassembled WGS sequence"/>
</dbReference>
<organism evidence="19 20">
    <name type="scientific">Halomonas organivorans</name>
    <dbReference type="NCBI Taxonomy" id="257772"/>
    <lineage>
        <taxon>Bacteria</taxon>
        <taxon>Pseudomonadati</taxon>
        <taxon>Pseudomonadota</taxon>
        <taxon>Gammaproteobacteria</taxon>
        <taxon>Oceanospirillales</taxon>
        <taxon>Halomonadaceae</taxon>
        <taxon>Halomonas</taxon>
    </lineage>
</organism>
<keyword evidence="9" id="KW-0406">Ion transport</keyword>
<proteinExistence type="inferred from homology"/>
<dbReference type="GO" id="GO:0006811">
    <property type="term" value="P:monoatomic ion transport"/>
    <property type="evidence" value="ECO:0007669"/>
    <property type="project" value="UniProtKB-KW"/>
</dbReference>
<feature type="transmembrane region" description="Helical" evidence="15">
    <location>
        <begin position="20"/>
        <end position="39"/>
    </location>
</feature>
<dbReference type="Pfam" id="PF18412">
    <property type="entry name" value="Wza_C"/>
    <property type="match status" value="1"/>
</dbReference>
<keyword evidence="11 15" id="KW-0472">Membrane</keyword>
<evidence type="ECO:0000259" key="16">
    <source>
        <dbReference type="Pfam" id="PF02563"/>
    </source>
</evidence>
<evidence type="ECO:0000256" key="14">
    <source>
        <dbReference type="ARBA" id="ARBA00023288"/>
    </source>
</evidence>
<dbReference type="InterPro" id="IPR003715">
    <property type="entry name" value="Poly_export_N"/>
</dbReference>
<name>A0A7W5BXT7_9GAMM</name>
<dbReference type="RefSeq" id="WP_246392861.1">
    <property type="nucleotide sequence ID" value="NZ_JACHXM010000006.1"/>
</dbReference>
<dbReference type="PANTHER" id="PTHR33619">
    <property type="entry name" value="POLYSACCHARIDE EXPORT PROTEIN GFCE-RELATED"/>
    <property type="match status" value="1"/>
</dbReference>
<evidence type="ECO:0000259" key="17">
    <source>
        <dbReference type="Pfam" id="PF18412"/>
    </source>
</evidence>
<accession>A0A7W5BXT7</accession>
<dbReference type="GO" id="GO:0046930">
    <property type="term" value="C:pore complex"/>
    <property type="evidence" value="ECO:0007669"/>
    <property type="project" value="UniProtKB-KW"/>
</dbReference>
<evidence type="ECO:0000256" key="6">
    <source>
        <dbReference type="ARBA" id="ARBA00022692"/>
    </source>
</evidence>
<keyword evidence="10" id="KW-0626">Porin</keyword>